<gene>
    <name evidence="1" type="ORF">S03H2_14892</name>
</gene>
<dbReference type="EMBL" id="BARU01007563">
    <property type="protein sequence ID" value="GAH46184.1"/>
    <property type="molecule type" value="Genomic_DNA"/>
</dbReference>
<accession>X1GX32</accession>
<dbReference type="AlphaFoldDB" id="X1GX32"/>
<proteinExistence type="predicted"/>
<dbReference type="InterPro" id="IPR023614">
    <property type="entry name" value="Porin_dom_sf"/>
</dbReference>
<dbReference type="Pfam" id="PF07396">
    <property type="entry name" value="Porin_O_P"/>
    <property type="match status" value="1"/>
</dbReference>
<dbReference type="Gene3D" id="2.40.160.10">
    <property type="entry name" value="Porin"/>
    <property type="match status" value="1"/>
</dbReference>
<dbReference type="SUPFAM" id="SSF56935">
    <property type="entry name" value="Porins"/>
    <property type="match status" value="1"/>
</dbReference>
<dbReference type="InterPro" id="IPR010870">
    <property type="entry name" value="Porin_O/P"/>
</dbReference>
<sequence>MKGRNIYLILVIMFTFSAYTFALGGDDVTTKTSTLTIGGRLQTQYQFVDSTPYTNRLILRRARLSFQSQLTEWAYMKVQLEAGKQSFTLKDAYIGFNPKGFSLFIGQKHVPFSREALNSSKYLQMIERSRTSEFAPFRQMGVGVHGFALDKKLEYSAGIYNGAVNSSSVSNLGANILSKVKIYHIDAGASGDNNKFLCAGRVDFHPFGFMKKQQSYLEDLEHPLLSLGVNFIYSDESPSSGHTDGVAELKKTSAYGGDAALKYKGFAGTFEYIHRNLSWWNEADEINDAAQDTFTLQGGFMIIPKKLELTARFECVRFDKDKILLGPAGQNKDNWLTFGFNYFFEAHHTKIQFNYILKNEAMPSGIPELDNNTILVQFAYYF</sequence>
<reference evidence="1" key="1">
    <citation type="journal article" date="2014" name="Front. Microbiol.">
        <title>High frequency of phylogenetically diverse reductive dehalogenase-homologous genes in deep subseafloor sedimentary metagenomes.</title>
        <authorList>
            <person name="Kawai M."/>
            <person name="Futagami T."/>
            <person name="Toyoda A."/>
            <person name="Takaki Y."/>
            <person name="Nishi S."/>
            <person name="Hori S."/>
            <person name="Arai W."/>
            <person name="Tsubouchi T."/>
            <person name="Morono Y."/>
            <person name="Uchiyama I."/>
            <person name="Ito T."/>
            <person name="Fujiyama A."/>
            <person name="Inagaki F."/>
            <person name="Takami H."/>
        </authorList>
    </citation>
    <scope>NUCLEOTIDE SEQUENCE</scope>
    <source>
        <strain evidence="1">Expedition CK06-06</strain>
    </source>
</reference>
<comment type="caution">
    <text evidence="1">The sequence shown here is derived from an EMBL/GenBank/DDBJ whole genome shotgun (WGS) entry which is preliminary data.</text>
</comment>
<evidence type="ECO:0008006" key="2">
    <source>
        <dbReference type="Google" id="ProtNLM"/>
    </source>
</evidence>
<evidence type="ECO:0000313" key="1">
    <source>
        <dbReference type="EMBL" id="GAH46184.1"/>
    </source>
</evidence>
<organism evidence="1">
    <name type="scientific">marine sediment metagenome</name>
    <dbReference type="NCBI Taxonomy" id="412755"/>
    <lineage>
        <taxon>unclassified sequences</taxon>
        <taxon>metagenomes</taxon>
        <taxon>ecological metagenomes</taxon>
    </lineage>
</organism>
<protein>
    <recommendedName>
        <fullName evidence="2">Phosphate-selective porin O and P</fullName>
    </recommendedName>
</protein>
<name>X1GX32_9ZZZZ</name>